<protein>
    <submittedName>
        <fullName evidence="2">Uncharacterized protein</fullName>
    </submittedName>
</protein>
<name>F0Z744_DICPU</name>
<dbReference type="GeneID" id="10509115"/>
<dbReference type="InParanoid" id="F0Z744"/>
<reference evidence="3" key="1">
    <citation type="journal article" date="2011" name="Genome Biol.">
        <title>Comparative genomics of the social amoebae Dictyostelium discoideum and Dictyostelium purpureum.</title>
        <authorList>
            <consortium name="US DOE Joint Genome Institute (JGI-PGF)"/>
            <person name="Sucgang R."/>
            <person name="Kuo A."/>
            <person name="Tian X."/>
            <person name="Salerno W."/>
            <person name="Parikh A."/>
            <person name="Feasley C.L."/>
            <person name="Dalin E."/>
            <person name="Tu H."/>
            <person name="Huang E."/>
            <person name="Barry K."/>
            <person name="Lindquist E."/>
            <person name="Shapiro H."/>
            <person name="Bruce D."/>
            <person name="Schmutz J."/>
            <person name="Salamov A."/>
            <person name="Fey P."/>
            <person name="Gaudet P."/>
            <person name="Anjard C."/>
            <person name="Babu M.M."/>
            <person name="Basu S."/>
            <person name="Bushmanova Y."/>
            <person name="van der Wel H."/>
            <person name="Katoh-Kurasawa M."/>
            <person name="Dinh C."/>
            <person name="Coutinho P.M."/>
            <person name="Saito T."/>
            <person name="Elias M."/>
            <person name="Schaap P."/>
            <person name="Kay R.R."/>
            <person name="Henrissat B."/>
            <person name="Eichinger L."/>
            <person name="Rivero F."/>
            <person name="Putnam N.H."/>
            <person name="West C.M."/>
            <person name="Loomis W.F."/>
            <person name="Chisholm R.L."/>
            <person name="Shaulsky G."/>
            <person name="Strassmann J.E."/>
            <person name="Queller D.C."/>
            <person name="Kuspa A."/>
            <person name="Grigoriev I.V."/>
        </authorList>
    </citation>
    <scope>NUCLEOTIDE SEQUENCE [LARGE SCALE GENOMIC DNA]</scope>
    <source>
        <strain evidence="3">QSDP1</strain>
    </source>
</reference>
<evidence type="ECO:0000313" key="3">
    <source>
        <dbReference type="Proteomes" id="UP000001064"/>
    </source>
</evidence>
<feature type="region of interest" description="Disordered" evidence="1">
    <location>
        <begin position="45"/>
        <end position="64"/>
    </location>
</feature>
<dbReference type="KEGG" id="dpp:DICPUDRAFT_146877"/>
<dbReference type="AlphaFoldDB" id="F0Z744"/>
<sequence>MDNKNNIDFILNSESRLRDYSSPKTPKKHQRINSPQFQIRSYYPNNYNNNSENNNINKNNNNVKRNNNKSIAEIFPVEIVKKLVLINNDNIYCNVCFKNNSNARTYKKLRYVYDHIRNTHADQLKLVQDKLGNNNIINKEDIDNISQCQPNLKQKQKYPGHLIRRLIIWNGDTYLCSQCNEKYFVKNLNTIFIHIRKNHSDLLDELRLTQPDSTLQEEEIFCDHIGCFKVMTKSNCNVHYRQIHHFGQPQNEKDLCKRCKRIYAKGVN</sequence>
<proteinExistence type="predicted"/>
<dbReference type="VEuPathDB" id="AmoebaDB:DICPUDRAFT_146877"/>
<dbReference type="Proteomes" id="UP000001064">
    <property type="component" value="Unassembled WGS sequence"/>
</dbReference>
<evidence type="ECO:0000313" key="2">
    <source>
        <dbReference type="EMBL" id="EGC40274.1"/>
    </source>
</evidence>
<gene>
    <name evidence="2" type="ORF">DICPUDRAFT_146877</name>
</gene>
<evidence type="ECO:0000256" key="1">
    <source>
        <dbReference type="SAM" id="MobiDB-lite"/>
    </source>
</evidence>
<organism evidence="2 3">
    <name type="scientific">Dictyostelium purpureum</name>
    <name type="common">Slime mold</name>
    <dbReference type="NCBI Taxonomy" id="5786"/>
    <lineage>
        <taxon>Eukaryota</taxon>
        <taxon>Amoebozoa</taxon>
        <taxon>Evosea</taxon>
        <taxon>Eumycetozoa</taxon>
        <taxon>Dictyostelia</taxon>
        <taxon>Dictyosteliales</taxon>
        <taxon>Dictyosteliaceae</taxon>
        <taxon>Dictyostelium</taxon>
    </lineage>
</organism>
<keyword evidence="3" id="KW-1185">Reference proteome</keyword>
<dbReference type="EMBL" id="GL870944">
    <property type="protein sequence ID" value="EGC40274.1"/>
    <property type="molecule type" value="Genomic_DNA"/>
</dbReference>
<dbReference type="RefSeq" id="XP_003283210.1">
    <property type="nucleotide sequence ID" value="XM_003283162.1"/>
</dbReference>
<accession>F0Z744</accession>